<gene>
    <name evidence="3" type="primary">amrB</name>
    <name evidence="3" type="ORF">E6K81_11570</name>
</gene>
<dbReference type="Pfam" id="PF01875">
    <property type="entry name" value="Memo"/>
    <property type="match status" value="1"/>
</dbReference>
<organism evidence="3 4">
    <name type="scientific">Eiseniibacteriota bacterium</name>
    <dbReference type="NCBI Taxonomy" id="2212470"/>
    <lineage>
        <taxon>Bacteria</taxon>
        <taxon>Candidatus Eiseniibacteriota</taxon>
    </lineage>
</organism>
<sequence length="438" mass="47021">APDDAPAAPAAGPRIVLPPGVAGPEPEDLPEYPRLRPLEIMVMREGERDVLVVNDPLAVMPAPVALRVEALDMIRLLDGSLSLNDISAAVVRASKDVRAGVYVKEFVAQLDRMLLLDSPRFEQVYRELREAYHALEIRQAALGGHAYPEAPEALAKLIDGHFAAAERLRDEAGEPKSAAGARPRALLVPHLDPRRAGATIARGYLELGDPPPGPLRVIVYGTGHSLLGDALALTRKHFETPFGRVSCDTAFVDALAARLGEVAWHGELAHRFEHSIEFQTLYLKRRLGERPFTLVPILCGGFHGLLAEGQTPHDDPDFEALVAAVRETERAQGGGTVHVAGVDLSHVGPRFGDPALDERVQGEVKAKDEAALAAAARGDADGWYQAIAAHEDSTRICGWGATYAMLRCAEPGAGRLLAYLPSVEEDGSVVSVAAMVWP</sequence>
<evidence type="ECO:0000313" key="3">
    <source>
        <dbReference type="EMBL" id="TMQ70847.1"/>
    </source>
</evidence>
<evidence type="ECO:0000256" key="1">
    <source>
        <dbReference type="ARBA" id="ARBA00006315"/>
    </source>
</evidence>
<feature type="compositionally biased region" description="Low complexity" evidence="2">
    <location>
        <begin position="1"/>
        <end position="11"/>
    </location>
</feature>
<dbReference type="EMBL" id="VBPB01000198">
    <property type="protein sequence ID" value="TMQ70847.1"/>
    <property type="molecule type" value="Genomic_DNA"/>
</dbReference>
<reference evidence="3 4" key="1">
    <citation type="journal article" date="2019" name="Nat. Microbiol.">
        <title>Mediterranean grassland soil C-N compound turnover is dependent on rainfall and depth, and is mediated by genomically divergent microorganisms.</title>
        <authorList>
            <person name="Diamond S."/>
            <person name="Andeer P.F."/>
            <person name="Li Z."/>
            <person name="Crits-Christoph A."/>
            <person name="Burstein D."/>
            <person name="Anantharaman K."/>
            <person name="Lane K.R."/>
            <person name="Thomas B.C."/>
            <person name="Pan C."/>
            <person name="Northen T.R."/>
            <person name="Banfield J.F."/>
        </authorList>
    </citation>
    <scope>NUCLEOTIDE SEQUENCE [LARGE SCALE GENOMIC DNA]</scope>
    <source>
        <strain evidence="3">WS_11</strain>
    </source>
</reference>
<accession>A0A538U4P2</accession>
<dbReference type="InterPro" id="IPR002737">
    <property type="entry name" value="MEMO1_fam"/>
</dbReference>
<dbReference type="CDD" id="cd07361">
    <property type="entry name" value="MEMO_like"/>
    <property type="match status" value="1"/>
</dbReference>
<name>A0A538U4P2_UNCEI</name>
<dbReference type="PANTHER" id="PTHR11060:SF0">
    <property type="entry name" value="PROTEIN MEMO1"/>
    <property type="match status" value="1"/>
</dbReference>
<dbReference type="PANTHER" id="PTHR11060">
    <property type="entry name" value="PROTEIN MEMO1"/>
    <property type="match status" value="1"/>
</dbReference>
<protein>
    <submittedName>
        <fullName evidence="3">AmmeMemoRadiSam system protein B</fullName>
    </submittedName>
</protein>
<dbReference type="NCBIfam" id="TIGR04336">
    <property type="entry name" value="AmmeMemoSam_B"/>
    <property type="match status" value="1"/>
</dbReference>
<feature type="region of interest" description="Disordered" evidence="2">
    <location>
        <begin position="1"/>
        <end position="29"/>
    </location>
</feature>
<dbReference type="Proteomes" id="UP000319771">
    <property type="component" value="Unassembled WGS sequence"/>
</dbReference>
<comment type="caution">
    <text evidence="3">The sequence shown here is derived from an EMBL/GenBank/DDBJ whole genome shotgun (WGS) entry which is preliminary data.</text>
</comment>
<evidence type="ECO:0000256" key="2">
    <source>
        <dbReference type="SAM" id="MobiDB-lite"/>
    </source>
</evidence>
<comment type="similarity">
    <text evidence="1">Belongs to the MEMO1 family.</text>
</comment>
<dbReference type="Gene3D" id="3.40.830.10">
    <property type="entry name" value="LigB-like"/>
    <property type="match status" value="1"/>
</dbReference>
<feature type="non-terminal residue" evidence="3">
    <location>
        <position position="1"/>
    </location>
</feature>
<dbReference type="AlphaFoldDB" id="A0A538U4P2"/>
<proteinExistence type="inferred from homology"/>
<evidence type="ECO:0000313" key="4">
    <source>
        <dbReference type="Proteomes" id="UP000319771"/>
    </source>
</evidence>